<gene>
    <name evidence="1" type="ORF">DLM78_12695</name>
</gene>
<evidence type="ECO:0000313" key="2">
    <source>
        <dbReference type="Proteomes" id="UP000266669"/>
    </source>
</evidence>
<dbReference type="AlphaFoldDB" id="A0A8B3CRQ7"/>
<comment type="caution">
    <text evidence="1">The sequence shown here is derived from an EMBL/GenBank/DDBJ whole genome shotgun (WGS) entry which is preliminary data.</text>
</comment>
<accession>A0A8B3CRQ7</accession>
<dbReference type="NCBIfam" id="NF047473">
    <property type="entry name" value="lipo_LIC11755"/>
    <property type="match status" value="1"/>
</dbReference>
<organism evidence="1 2">
    <name type="scientific">Leptospira stimsonii</name>
    <dbReference type="NCBI Taxonomy" id="2202203"/>
    <lineage>
        <taxon>Bacteria</taxon>
        <taxon>Pseudomonadati</taxon>
        <taxon>Spirochaetota</taxon>
        <taxon>Spirochaetia</taxon>
        <taxon>Leptospirales</taxon>
        <taxon>Leptospiraceae</taxon>
        <taxon>Leptospira</taxon>
    </lineage>
</organism>
<dbReference type="RefSeq" id="WP_118982200.1">
    <property type="nucleotide sequence ID" value="NZ_QHCS01000002.1"/>
</dbReference>
<proteinExistence type="predicted"/>
<protein>
    <recommendedName>
        <fullName evidence="3">Lamin tail domain-containing protein</fullName>
    </recommendedName>
</protein>
<name>A0A8B3CRQ7_9LEPT</name>
<evidence type="ECO:0008006" key="3">
    <source>
        <dbReference type="Google" id="ProtNLM"/>
    </source>
</evidence>
<dbReference type="EMBL" id="QHCS01000002">
    <property type="protein sequence ID" value="RHX86638.1"/>
    <property type="molecule type" value="Genomic_DNA"/>
</dbReference>
<reference evidence="2" key="1">
    <citation type="submission" date="2018-05" db="EMBL/GenBank/DDBJ databases">
        <title>Leptospira yasudae sp. nov. and Leptospira stimsonii sp. nov., two pathogenic species of the genus Leptospira isolated from environmental sources.</title>
        <authorList>
            <person name="Casanovas-Massana A."/>
            <person name="Hamond C."/>
            <person name="Santos L.A."/>
            <person name="Hacker K.P."/>
            <person name="Balassiano I."/>
            <person name="Medeiros M.A."/>
            <person name="Reis M.G."/>
            <person name="Ko A.I."/>
            <person name="Wunder E.A."/>
        </authorList>
    </citation>
    <scope>NUCLEOTIDE SEQUENCE [LARGE SCALE GENOMIC DNA]</scope>
    <source>
        <strain evidence="2">AMB6-RJ</strain>
    </source>
</reference>
<sequence length="1003" mass="112197">MKFKFIFTTLFSLIHFASCPGKGSSSFLLPITRPGEFRLVYEPGILAESEIPESVRKEWQNPTVKLRSNDASACLFAGAESAFGLSVCFPDPKGEINLEIQNILTFWNENPEGRTESEEWSFSELGTGKLKVELNRDLLSDCDEDWLILSGDPSLDKTLKKVSFPNTNLVSVFSEDSSIRPHSPNAFIGFSIFASSQGMKIVFHPKNRIRALNSLVLEIPGNVSILSDFISEIPRKNSEVSSGCKDGIPELSEVFGGVGSSTGRFLEFRNSTLETICFQDLNLELNAKPYSIQKGKGFLLPGETILRIESGSLLPGNEISGFPWAELKKKGEWFLKTRSKQVSVFNRESDFLVGERFYSSFGNQYSLCKKEGLFEISDRLCMSPGFDEKGNDLEDSSFCRLEEFQLEEVNFTGLFLKDKIDPNHKFIDLEYSGKGNCNPNALSVFLGETEYPIWLDSGLLNPNEILTLGTRDWMGKPVRLSLADLSDSKFGGNILLKDRFVPREIFLSRETNEIPILKKENGPLLSLLFRNGRWIPHPIESSETLISSIRDLHAMNPGSKSVWDSSVEKPKGELSEISWMGSYDGSTPISGDRFVELDSIQPTSGILEIHSGTKTYRFLIPLEAGKTVFSSSRLTCFPNTKPWILPELSLGSSGEMRILSLDGNSVLDTFVWTSQGPGLNSTSQKARRSASKFRTLGGSVVWKNSALSDSAERKENCSQTEASPSFANRTLPFLWKESSSSDDFLNPLLSWNLTNAAGIRTSEIQVLTFQPNFSQSQFTTEFYNLWFELRYSIFESWNIPKSSLVYLIPAGGDGLIQIPGNPSILISAIYPSPVLSTNEWLSICNRGKDSVDVRSLEIRDSSASDRLVEYSFRFGNSHPIGWETGNPDSYGWIFNDRFLNPGECGYILSPNFKNESVPFHGDSYRKIFTIEKTTTIGNGIAKNEGLDLFQYVQQTPVHLHSYGNQYSPFPFAFDTELGDLILLRTNRSGDSLLDYEIKKKDLP</sequence>
<evidence type="ECO:0000313" key="1">
    <source>
        <dbReference type="EMBL" id="RHX86638.1"/>
    </source>
</evidence>
<dbReference type="Proteomes" id="UP000266669">
    <property type="component" value="Unassembled WGS sequence"/>
</dbReference>